<dbReference type="SUPFAM" id="SSF48726">
    <property type="entry name" value="Immunoglobulin"/>
    <property type="match status" value="2"/>
</dbReference>
<dbReference type="FunCoup" id="A0A673CKB6">
    <property type="interactions" value="97"/>
</dbReference>
<dbReference type="Ensembl" id="ENSSORT00005053761.1">
    <property type="protein sequence ID" value="ENSSORP00005052513.1"/>
    <property type="gene ID" value="ENSSORG00005023660.1"/>
</dbReference>
<evidence type="ECO:0000256" key="8">
    <source>
        <dbReference type="SAM" id="Phobius"/>
    </source>
</evidence>
<gene>
    <name evidence="11" type="primary">LOC115438882</name>
</gene>
<organism evidence="11 12">
    <name type="scientific">Sphaeramia orbicularis</name>
    <name type="common">orbiculate cardinalfish</name>
    <dbReference type="NCBI Taxonomy" id="375764"/>
    <lineage>
        <taxon>Eukaryota</taxon>
        <taxon>Metazoa</taxon>
        <taxon>Chordata</taxon>
        <taxon>Craniata</taxon>
        <taxon>Vertebrata</taxon>
        <taxon>Euteleostomi</taxon>
        <taxon>Actinopterygii</taxon>
        <taxon>Neopterygii</taxon>
        <taxon>Teleostei</taxon>
        <taxon>Neoteleostei</taxon>
        <taxon>Acanthomorphata</taxon>
        <taxon>Gobiaria</taxon>
        <taxon>Kurtiformes</taxon>
        <taxon>Apogonoidei</taxon>
        <taxon>Apogonidae</taxon>
        <taxon>Apogoninae</taxon>
        <taxon>Sphaeramia</taxon>
    </lineage>
</organism>
<evidence type="ECO:0000259" key="10">
    <source>
        <dbReference type="PROSITE" id="PS50835"/>
    </source>
</evidence>
<evidence type="ECO:0000256" key="6">
    <source>
        <dbReference type="ARBA" id="ARBA00023157"/>
    </source>
</evidence>
<dbReference type="CDD" id="cd00099">
    <property type="entry name" value="IgV"/>
    <property type="match status" value="1"/>
</dbReference>
<name>A0A673CKB6_9TELE</name>
<dbReference type="SMART" id="SM00408">
    <property type="entry name" value="IGc2"/>
    <property type="match status" value="2"/>
</dbReference>
<keyword evidence="7" id="KW-0325">Glycoprotein</keyword>
<reference evidence="11" key="3">
    <citation type="submission" date="2025-09" db="UniProtKB">
        <authorList>
            <consortium name="Ensembl"/>
        </authorList>
    </citation>
    <scope>IDENTIFICATION</scope>
</reference>
<dbReference type="OrthoDB" id="6370831at2759"/>
<evidence type="ECO:0000313" key="12">
    <source>
        <dbReference type="Proteomes" id="UP000472271"/>
    </source>
</evidence>
<reference evidence="11" key="2">
    <citation type="submission" date="2025-08" db="UniProtKB">
        <authorList>
            <consortium name="Ensembl"/>
        </authorList>
    </citation>
    <scope>IDENTIFICATION</scope>
</reference>
<keyword evidence="6" id="KW-1015">Disulfide bond</keyword>
<dbReference type="SMART" id="SM00409">
    <property type="entry name" value="IG"/>
    <property type="match status" value="2"/>
</dbReference>
<keyword evidence="2" id="KW-1003">Cell membrane</keyword>
<keyword evidence="8" id="KW-1133">Transmembrane helix</keyword>
<protein>
    <submittedName>
        <fullName evidence="11">Immunoglobulin kappa light chain-like</fullName>
    </submittedName>
</protein>
<dbReference type="RefSeq" id="XP_030018618.1">
    <property type="nucleotide sequence ID" value="XM_030162758.1"/>
</dbReference>
<evidence type="ECO:0000256" key="5">
    <source>
        <dbReference type="ARBA" id="ARBA00023136"/>
    </source>
</evidence>
<dbReference type="GO" id="GO:0005886">
    <property type="term" value="C:plasma membrane"/>
    <property type="evidence" value="ECO:0007669"/>
    <property type="project" value="UniProtKB-SubCell"/>
</dbReference>
<dbReference type="PANTHER" id="PTHR19433:SF127">
    <property type="entry name" value="NITR9"/>
    <property type="match status" value="1"/>
</dbReference>
<dbReference type="PANTHER" id="PTHR19433">
    <property type="entry name" value="T-CELL RECEPTOR ALPHA CHAIN V REGION-RELATED"/>
    <property type="match status" value="1"/>
</dbReference>
<evidence type="ECO:0000256" key="7">
    <source>
        <dbReference type="ARBA" id="ARBA00023180"/>
    </source>
</evidence>
<evidence type="ECO:0000256" key="9">
    <source>
        <dbReference type="SAM" id="SignalP"/>
    </source>
</evidence>
<dbReference type="GO" id="GO:0009617">
    <property type="term" value="P:response to bacterium"/>
    <property type="evidence" value="ECO:0007669"/>
    <property type="project" value="TreeGrafter"/>
</dbReference>
<comment type="subcellular location">
    <subcellularLocation>
        <location evidence="1">Cell membrane</location>
    </subcellularLocation>
</comment>
<reference evidence="11" key="1">
    <citation type="submission" date="2019-06" db="EMBL/GenBank/DDBJ databases">
        <authorList>
            <consortium name="Wellcome Sanger Institute Data Sharing"/>
        </authorList>
    </citation>
    <scope>NUCLEOTIDE SEQUENCE [LARGE SCALE GENOMIC DNA]</scope>
</reference>
<evidence type="ECO:0000256" key="4">
    <source>
        <dbReference type="ARBA" id="ARBA00022859"/>
    </source>
</evidence>
<keyword evidence="12" id="KW-1185">Reference proteome</keyword>
<dbReference type="GeneID" id="115438882"/>
<dbReference type="Gene3D" id="2.60.40.10">
    <property type="entry name" value="Immunoglobulins"/>
    <property type="match status" value="2"/>
</dbReference>
<feature type="signal peptide" evidence="9">
    <location>
        <begin position="1"/>
        <end position="20"/>
    </location>
</feature>
<dbReference type="AlphaFoldDB" id="A0A673CKB6"/>
<dbReference type="InterPro" id="IPR013783">
    <property type="entry name" value="Ig-like_fold"/>
</dbReference>
<dbReference type="InterPro" id="IPR013106">
    <property type="entry name" value="Ig_V-set"/>
</dbReference>
<evidence type="ECO:0000256" key="3">
    <source>
        <dbReference type="ARBA" id="ARBA00022729"/>
    </source>
</evidence>
<sequence length="353" mass="39866">MYITMTPAGLFFYLTCVVLGKTAQDGDNEVSSFVHQQERFVSVKAGGSVTLRCFYKRDVGIQFYWYKKTPGQKPRLISSFNKYSPNIRFFSEFQNNPRFTVDTENPKNHLSISDVHISDSGTYYCASSSLYRLDFGEGTTVSVEGSDVNVQTLVHQSSSESVHPGDSVTLNCMVHTETCDGEHNIYWFKKSEDPQPGIIYTHRGTNDQCERKPDTQTHTCVYNLPILKVDNPHDGTYYCAVASCGRVLLGNETKLEFNDVDTLAMVYLFCGALAFTTMLIGFLTFSIYKLNMRNNCKCTESPARYPAPSTANKKGYQDARNVYCAASSVNLVNRSRNRSDNTWTECVYFNVQM</sequence>
<evidence type="ECO:0000256" key="2">
    <source>
        <dbReference type="ARBA" id="ARBA00022475"/>
    </source>
</evidence>
<dbReference type="Pfam" id="PF07686">
    <property type="entry name" value="V-set"/>
    <property type="match status" value="2"/>
</dbReference>
<accession>A0A673CKB6</accession>
<dbReference type="GO" id="GO:0002376">
    <property type="term" value="P:immune system process"/>
    <property type="evidence" value="ECO:0007669"/>
    <property type="project" value="UniProtKB-KW"/>
</dbReference>
<dbReference type="SMART" id="SM00406">
    <property type="entry name" value="IGv"/>
    <property type="match status" value="1"/>
</dbReference>
<evidence type="ECO:0000313" key="11">
    <source>
        <dbReference type="Ensembl" id="ENSSORP00005052513.1"/>
    </source>
</evidence>
<dbReference type="InterPro" id="IPR003599">
    <property type="entry name" value="Ig_sub"/>
</dbReference>
<feature type="domain" description="Ig-like" evidence="10">
    <location>
        <begin position="151"/>
        <end position="256"/>
    </location>
</feature>
<keyword evidence="8" id="KW-0812">Transmembrane</keyword>
<feature type="transmembrane region" description="Helical" evidence="8">
    <location>
        <begin position="264"/>
        <end position="288"/>
    </location>
</feature>
<proteinExistence type="predicted"/>
<feature type="domain" description="Ig-like" evidence="10">
    <location>
        <begin position="28"/>
        <end position="142"/>
    </location>
</feature>
<dbReference type="InParanoid" id="A0A673CKB6"/>
<dbReference type="Proteomes" id="UP000472271">
    <property type="component" value="Chromosome 18"/>
</dbReference>
<dbReference type="InterPro" id="IPR003598">
    <property type="entry name" value="Ig_sub2"/>
</dbReference>
<keyword evidence="3 9" id="KW-0732">Signal</keyword>
<dbReference type="InterPro" id="IPR007110">
    <property type="entry name" value="Ig-like_dom"/>
</dbReference>
<dbReference type="InterPro" id="IPR036179">
    <property type="entry name" value="Ig-like_dom_sf"/>
</dbReference>
<keyword evidence="5 8" id="KW-0472">Membrane</keyword>
<keyword evidence="4" id="KW-0391">Immunity</keyword>
<dbReference type="PROSITE" id="PS50835">
    <property type="entry name" value="IG_LIKE"/>
    <property type="match status" value="2"/>
</dbReference>
<dbReference type="InterPro" id="IPR052051">
    <property type="entry name" value="TCR_complex_component"/>
</dbReference>
<feature type="chain" id="PRO_5025687144" evidence="9">
    <location>
        <begin position="21"/>
        <end position="353"/>
    </location>
</feature>
<evidence type="ECO:0000256" key="1">
    <source>
        <dbReference type="ARBA" id="ARBA00004236"/>
    </source>
</evidence>